<dbReference type="PANTHER" id="PTHR43802">
    <property type="entry name" value="ENOYL-COA HYDRATASE"/>
    <property type="match status" value="1"/>
</dbReference>
<evidence type="ECO:0000313" key="5">
    <source>
        <dbReference type="EMBL" id="CAB5034601.1"/>
    </source>
</evidence>
<dbReference type="NCBIfam" id="NF004840">
    <property type="entry name" value="PRK06190.1"/>
    <property type="match status" value="1"/>
</dbReference>
<dbReference type="EMBL" id="CAEZYK010000104">
    <property type="protein sequence ID" value="CAB4733052.1"/>
    <property type="molecule type" value="Genomic_DNA"/>
</dbReference>
<name>A0A6J6SE48_9ZZZZ</name>
<gene>
    <name evidence="2" type="ORF">UFOPK2683_01402</name>
    <name evidence="3" type="ORF">UFOPK3605_01499</name>
    <name evidence="4" type="ORF">UFOPK3897_01698</name>
    <name evidence="5" type="ORF">UFOPK4121_01746</name>
</gene>
<evidence type="ECO:0000313" key="4">
    <source>
        <dbReference type="EMBL" id="CAB4990395.1"/>
    </source>
</evidence>
<proteinExistence type="inferred from homology"/>
<accession>A0A6J6SE48</accession>
<dbReference type="EMBL" id="CAFBMM010000114">
    <property type="protein sequence ID" value="CAB4917710.1"/>
    <property type="molecule type" value="Genomic_DNA"/>
</dbReference>
<dbReference type="PANTHER" id="PTHR43802:SF1">
    <property type="entry name" value="IP11341P-RELATED"/>
    <property type="match status" value="1"/>
</dbReference>
<dbReference type="AlphaFoldDB" id="A0A6J6SE48"/>
<dbReference type="EMBL" id="CAFBPQ010000115">
    <property type="protein sequence ID" value="CAB5034601.1"/>
    <property type="molecule type" value="Genomic_DNA"/>
</dbReference>
<dbReference type="Pfam" id="PF00378">
    <property type="entry name" value="ECH_1"/>
    <property type="match status" value="1"/>
</dbReference>
<comment type="similarity">
    <text evidence="1">Belongs to the enoyl-CoA hydratase/isomerase family.</text>
</comment>
<dbReference type="CDD" id="cd06558">
    <property type="entry name" value="crotonase-like"/>
    <property type="match status" value="1"/>
</dbReference>
<evidence type="ECO:0000313" key="2">
    <source>
        <dbReference type="EMBL" id="CAB4733052.1"/>
    </source>
</evidence>
<organism evidence="2">
    <name type="scientific">freshwater metagenome</name>
    <dbReference type="NCBI Taxonomy" id="449393"/>
    <lineage>
        <taxon>unclassified sequences</taxon>
        <taxon>metagenomes</taxon>
        <taxon>ecological metagenomes</taxon>
    </lineage>
</organism>
<sequence length="263" mass="28316">MSEIVLTETRDAVRIITLNRPEARNALNTALHRASAAALAQAEDDNDIAVVILTGSDPAFCAGLDLKELGASGANLSGGRTENADEIEARWNNPIQAVWQMTKPVIGAINGACITGGFELALGCDFLVASERAAFGDTHGRVGVTPGGGMSVFLPMAIGLRRAKELTFSGNFLLAQPALEAGLVNHVVPHDELIDFTTTLASDIASNDGPTVRHLKKLYDHNSRLAPGPALDHEHDVFRDYKVDFAELERRREKVVERGRTQQ</sequence>
<dbReference type="InterPro" id="IPR001753">
    <property type="entry name" value="Enoyl-CoA_hydra/iso"/>
</dbReference>
<dbReference type="SUPFAM" id="SSF52096">
    <property type="entry name" value="ClpP/crotonase"/>
    <property type="match status" value="1"/>
</dbReference>
<reference evidence="2" key="1">
    <citation type="submission" date="2020-05" db="EMBL/GenBank/DDBJ databases">
        <authorList>
            <person name="Chiriac C."/>
            <person name="Salcher M."/>
            <person name="Ghai R."/>
            <person name="Kavagutti S V."/>
        </authorList>
    </citation>
    <scope>NUCLEOTIDE SEQUENCE</scope>
</reference>
<dbReference type="Gene3D" id="3.90.226.10">
    <property type="entry name" value="2-enoyl-CoA Hydratase, Chain A, domain 1"/>
    <property type="match status" value="1"/>
</dbReference>
<dbReference type="EMBL" id="CAFBOF010000074">
    <property type="protein sequence ID" value="CAB4990395.1"/>
    <property type="molecule type" value="Genomic_DNA"/>
</dbReference>
<evidence type="ECO:0000313" key="3">
    <source>
        <dbReference type="EMBL" id="CAB4917710.1"/>
    </source>
</evidence>
<protein>
    <submittedName>
        <fullName evidence="2">Unannotated protein</fullName>
    </submittedName>
</protein>
<evidence type="ECO:0000256" key="1">
    <source>
        <dbReference type="ARBA" id="ARBA00005254"/>
    </source>
</evidence>
<dbReference type="InterPro" id="IPR029045">
    <property type="entry name" value="ClpP/crotonase-like_dom_sf"/>
</dbReference>